<keyword evidence="4 8" id="KW-0812">Transmembrane</keyword>
<comment type="subcellular location">
    <subcellularLocation>
        <location evidence="1">Membrane</location>
        <topology evidence="1">Multi-pass membrane protein</topology>
    </subcellularLocation>
</comment>
<dbReference type="Pfam" id="PF12621">
    <property type="entry name" value="PHM7_ext"/>
    <property type="match status" value="1"/>
</dbReference>
<feature type="transmembrane region" description="Helical" evidence="8">
    <location>
        <begin position="89"/>
        <end position="111"/>
    </location>
</feature>
<feature type="transmembrane region" description="Helical" evidence="8">
    <location>
        <begin position="773"/>
        <end position="791"/>
    </location>
</feature>
<comment type="caution">
    <text evidence="13">The sequence shown here is derived from an EMBL/GenBank/DDBJ whole genome shotgun (WGS) entry which is preliminary data.</text>
</comment>
<dbReference type="InterPro" id="IPR003864">
    <property type="entry name" value="CSC1/OSCA1-like_7TM"/>
</dbReference>
<dbReference type="EMBL" id="AQGS01001094">
    <property type="protein sequence ID" value="EPS35608.1"/>
    <property type="molecule type" value="Genomic_DNA"/>
</dbReference>
<keyword evidence="14" id="KW-1185">Reference proteome</keyword>
<evidence type="ECO:0000259" key="11">
    <source>
        <dbReference type="Pfam" id="PF13967"/>
    </source>
</evidence>
<evidence type="ECO:0000256" key="3">
    <source>
        <dbReference type="ARBA" id="ARBA00022448"/>
    </source>
</evidence>
<dbReference type="OMA" id="RMAPRYL"/>
<protein>
    <recommendedName>
        <fullName evidence="15">DUF221-domain-containing protein</fullName>
    </recommendedName>
</protein>
<feature type="transmembrane region" description="Helical" evidence="8">
    <location>
        <begin position="647"/>
        <end position="671"/>
    </location>
</feature>
<dbReference type="GO" id="GO:0005227">
    <property type="term" value="F:calcium-activated cation channel activity"/>
    <property type="evidence" value="ECO:0007669"/>
    <property type="project" value="InterPro"/>
</dbReference>
<feature type="transmembrane region" description="Helical" evidence="8">
    <location>
        <begin position="171"/>
        <end position="190"/>
    </location>
</feature>
<dbReference type="Proteomes" id="UP000015100">
    <property type="component" value="Unassembled WGS sequence"/>
</dbReference>
<evidence type="ECO:0000313" key="13">
    <source>
        <dbReference type="EMBL" id="EPS35608.1"/>
    </source>
</evidence>
<dbReference type="InterPro" id="IPR027815">
    <property type="entry name" value="CSC1/OSCA1-like_cyt"/>
</dbReference>
<feature type="domain" description="CSC1/OSCA1-like cytosolic" evidence="12">
    <location>
        <begin position="268"/>
        <end position="542"/>
    </location>
</feature>
<dbReference type="PANTHER" id="PTHR13018">
    <property type="entry name" value="PROBABLE MEMBRANE PROTEIN DUF221-RELATED"/>
    <property type="match status" value="1"/>
</dbReference>
<feature type="domain" description="CSC1/OSCA1-like N-terminal transmembrane" evidence="11">
    <location>
        <begin position="90"/>
        <end position="244"/>
    </location>
</feature>
<dbReference type="Pfam" id="PF13967">
    <property type="entry name" value="RSN1_TM"/>
    <property type="match status" value="1"/>
</dbReference>
<dbReference type="Pfam" id="PF14703">
    <property type="entry name" value="PHM7_cyt"/>
    <property type="match status" value="1"/>
</dbReference>
<evidence type="ECO:0000256" key="2">
    <source>
        <dbReference type="ARBA" id="ARBA00007779"/>
    </source>
</evidence>
<evidence type="ECO:0008006" key="15">
    <source>
        <dbReference type="Google" id="ProtNLM"/>
    </source>
</evidence>
<gene>
    <name evidence="13" type="ORF">H072_10986</name>
</gene>
<dbReference type="PANTHER" id="PTHR13018:SF20">
    <property type="entry name" value="SPORULATION-SPECIFIC PROTEIN 75"/>
    <property type="match status" value="1"/>
</dbReference>
<feature type="transmembrane region" description="Helical" evidence="8">
    <location>
        <begin position="559"/>
        <end position="581"/>
    </location>
</feature>
<feature type="transmembrane region" description="Helical" evidence="8">
    <location>
        <begin position="601"/>
        <end position="626"/>
    </location>
</feature>
<evidence type="ECO:0000256" key="7">
    <source>
        <dbReference type="SAM" id="MobiDB-lite"/>
    </source>
</evidence>
<feature type="domain" description="10TM putative phosphate transporter extracellular tail" evidence="10">
    <location>
        <begin position="1131"/>
        <end position="1203"/>
    </location>
</feature>
<keyword evidence="3" id="KW-0813">Transport</keyword>
<feature type="compositionally biased region" description="Basic and acidic residues" evidence="7">
    <location>
        <begin position="932"/>
        <end position="965"/>
    </location>
</feature>
<feature type="transmembrane region" description="Helical" evidence="8">
    <location>
        <begin position="842"/>
        <end position="861"/>
    </location>
</feature>
<dbReference type="Pfam" id="PF02714">
    <property type="entry name" value="RSN1_7TM"/>
    <property type="match status" value="1"/>
</dbReference>
<dbReference type="InterPro" id="IPR022257">
    <property type="entry name" value="PHM7_ext"/>
</dbReference>
<dbReference type="InterPro" id="IPR045122">
    <property type="entry name" value="Csc1-like"/>
</dbReference>
<organism evidence="13 14">
    <name type="scientific">Dactylellina haptotyla (strain CBS 200.50)</name>
    <name type="common">Nematode-trapping fungus</name>
    <name type="synonym">Monacrosporium haptotylum</name>
    <dbReference type="NCBI Taxonomy" id="1284197"/>
    <lineage>
        <taxon>Eukaryota</taxon>
        <taxon>Fungi</taxon>
        <taxon>Dikarya</taxon>
        <taxon>Ascomycota</taxon>
        <taxon>Pezizomycotina</taxon>
        <taxon>Orbiliomycetes</taxon>
        <taxon>Orbiliales</taxon>
        <taxon>Orbiliaceae</taxon>
        <taxon>Dactylellina</taxon>
    </lineage>
</organism>
<dbReference type="STRING" id="1284197.S8B953"/>
<evidence type="ECO:0000256" key="8">
    <source>
        <dbReference type="SAM" id="Phobius"/>
    </source>
</evidence>
<evidence type="ECO:0000256" key="6">
    <source>
        <dbReference type="ARBA" id="ARBA00023136"/>
    </source>
</evidence>
<feature type="transmembrane region" description="Helical" evidence="8">
    <location>
        <begin position="812"/>
        <end position="830"/>
    </location>
</feature>
<evidence type="ECO:0000256" key="4">
    <source>
        <dbReference type="ARBA" id="ARBA00022692"/>
    </source>
</evidence>
<name>S8B953_DACHA</name>
<sequence>MSATAPPSPSIPDPTGVASSAVSSARAVISSNVASLSSNIASISSNIASLTSQLPSPTASNNGTGFSIGLDNDPTASQAEKFVGISVQALLATMSGAFALFVIQTAVFVVIRRRLQRIYEPRTYMVPERKKTHAPPSGWFAWIPAMLTTRDPEYISKSGLDAFCFLRFLRMMLKICCLQGMLILPIMLPINATGGMDKDPEVPVQGLDRLGWGNISRDKTQRRTAALLMAIYAIGVVLYVTYDEMRGYVRLRQAYLTSPQHRLRASATTVLVTSIPKRWMTYDEMINLYDILPGGLKNVWLNRDYSELVEKIELREHFAKKLEAAETDLIKKCVKKYLKQVKKEKGRDAAKTAEDGVEMVEGLTKGTPDDLGFQGHKHSHRPLSDPFASPVISRIPEEADRERNPSADTNGMQYKEGEDDVMDPKDFEYREDPPSALWRKYIQPKDRETMRVPVAKWMPSLPLIGRKVDTIYYCRQQLATLNEQIPKDQAKPEKFPLMNSAFLQFQSQIAAHMACQATNHHIPLRMAPRYLEVAPADVIWENLHMRWWDRYLRYGASNAAVAGLIIAWSIPMVFIASLSQISHLANLVPWLAWLEDLPKWLLSAIQGLLPPLLLSLLTAVLVPLLLQTLAKYSGKPTRTAADRAVQNWYFAFLFLTVFFVVSLSSALFGAIRDFVKDPVSIPVKLAATLPRASNFFFSYLLVQALGISGGALLQVAPLFLYYVIGPMINHTPREKWSLAKNLKFVTWGTFFPLYTNFGVISIVYAVIAPLSLLFAGMVFGLFWLVYRYNLLYVMDYQVDSGGLFFPKAINHLYAGIYIMEICLTGLFLLVRDEHDDLYCLPHAIIMLVIFFLTIIFQRVMYTNFAPLLEYLPITLEDDADASDKEFARRYEERRRLLQEDTVAANQAALEKIDEAHDAPDDLEPIAGKRVHEKQDGHDGTKPLKEETVEERAQKVKEKEKQKEAGVADSENDSSDSSDSDSDSDEEELKRPGTSHSKASTKASKKAKLGAITNALGINKIAAIGAVPLKQLKKIPGIQMDLVHRLAELRDQEDKDDVHESDAVKKKRRLEIARIVRQIRQDDYSDYTDVNDLRRHILESAMPASKPHYDDEEQQQVESKTRRLFAHIDDDLGDLTYEQREALMEQAYKHPCLIARQPAVWIPTDVLGISTDEIKNTPPEVWISNEKAYLKYHSKVVFEGNPPDFGHRDLIDL</sequence>
<proteinExistence type="inferred from homology"/>
<dbReference type="InterPro" id="IPR032880">
    <property type="entry name" value="CSC1/OSCA1-like_N"/>
</dbReference>
<dbReference type="GO" id="GO:0005886">
    <property type="term" value="C:plasma membrane"/>
    <property type="evidence" value="ECO:0007669"/>
    <property type="project" value="TreeGrafter"/>
</dbReference>
<accession>S8B953</accession>
<evidence type="ECO:0000259" key="9">
    <source>
        <dbReference type="Pfam" id="PF02714"/>
    </source>
</evidence>
<reference evidence="14" key="2">
    <citation type="submission" date="2013-04" db="EMBL/GenBank/DDBJ databases">
        <title>Genomic mechanisms accounting for the adaptation to parasitism in nematode-trapping fungi.</title>
        <authorList>
            <person name="Ahren D.G."/>
        </authorList>
    </citation>
    <scope>NUCLEOTIDE SEQUENCE [LARGE SCALE GENOMIC DNA]</scope>
    <source>
        <strain evidence="14">CBS 200.50</strain>
    </source>
</reference>
<feature type="domain" description="CSC1/OSCA1-like 7TM region" evidence="9">
    <location>
        <begin position="556"/>
        <end position="827"/>
    </location>
</feature>
<comment type="similarity">
    <text evidence="2">Belongs to the CSC1 (TC 1.A.17) family.</text>
</comment>
<evidence type="ECO:0000259" key="10">
    <source>
        <dbReference type="Pfam" id="PF12621"/>
    </source>
</evidence>
<feature type="compositionally biased region" description="Acidic residues" evidence="7">
    <location>
        <begin position="969"/>
        <end position="986"/>
    </location>
</feature>
<dbReference type="OrthoDB" id="1076608at2759"/>
<feature type="region of interest" description="Disordered" evidence="7">
    <location>
        <begin position="929"/>
        <end position="1005"/>
    </location>
</feature>
<evidence type="ECO:0000313" key="14">
    <source>
        <dbReference type="Proteomes" id="UP000015100"/>
    </source>
</evidence>
<evidence type="ECO:0000256" key="1">
    <source>
        <dbReference type="ARBA" id="ARBA00004141"/>
    </source>
</evidence>
<evidence type="ECO:0000256" key="5">
    <source>
        <dbReference type="ARBA" id="ARBA00022989"/>
    </source>
</evidence>
<dbReference type="AlphaFoldDB" id="S8B953"/>
<feature type="transmembrane region" description="Helical" evidence="8">
    <location>
        <begin position="696"/>
        <end position="723"/>
    </location>
</feature>
<keyword evidence="6 8" id="KW-0472">Membrane</keyword>
<dbReference type="HOGENOM" id="CLU_002458_2_0_1"/>
<dbReference type="eggNOG" id="KOG1134">
    <property type="taxonomic scope" value="Eukaryota"/>
</dbReference>
<reference evidence="13 14" key="1">
    <citation type="journal article" date="2013" name="PLoS Genet.">
        <title>Genomic mechanisms accounting for the adaptation to parasitism in nematode-trapping fungi.</title>
        <authorList>
            <person name="Meerupati T."/>
            <person name="Andersson K.M."/>
            <person name="Friman E."/>
            <person name="Kumar D."/>
            <person name="Tunlid A."/>
            <person name="Ahren D."/>
        </authorList>
    </citation>
    <scope>NUCLEOTIDE SEQUENCE [LARGE SCALE GENOMIC DNA]</scope>
    <source>
        <strain evidence="13 14">CBS 200.50</strain>
    </source>
</reference>
<keyword evidence="5 8" id="KW-1133">Transmembrane helix</keyword>
<feature type="transmembrane region" description="Helical" evidence="8">
    <location>
        <begin position="224"/>
        <end position="242"/>
    </location>
</feature>
<evidence type="ECO:0000259" key="12">
    <source>
        <dbReference type="Pfam" id="PF14703"/>
    </source>
</evidence>
<feature type="region of interest" description="Disordered" evidence="7">
    <location>
        <begin position="398"/>
        <end position="420"/>
    </location>
</feature>